<evidence type="ECO:0008006" key="2">
    <source>
        <dbReference type="Google" id="ProtNLM"/>
    </source>
</evidence>
<comment type="caution">
    <text evidence="1">The sequence shown here is derived from an EMBL/GenBank/DDBJ whole genome shotgun (WGS) entry which is preliminary data.</text>
</comment>
<dbReference type="CDD" id="cd24076">
    <property type="entry name" value="ASKHA_ATPase_ROK_BsXylR-like"/>
    <property type="match status" value="1"/>
</dbReference>
<dbReference type="Pfam" id="PF13412">
    <property type="entry name" value="HTH_24"/>
    <property type="match status" value="1"/>
</dbReference>
<reference evidence="1" key="1">
    <citation type="journal article" date="2014" name="Front. Microbiol.">
        <title>High frequency of phylogenetically diverse reductive dehalogenase-homologous genes in deep subseafloor sedimentary metagenomes.</title>
        <authorList>
            <person name="Kawai M."/>
            <person name="Futagami T."/>
            <person name="Toyoda A."/>
            <person name="Takaki Y."/>
            <person name="Nishi S."/>
            <person name="Hori S."/>
            <person name="Arai W."/>
            <person name="Tsubouchi T."/>
            <person name="Morono Y."/>
            <person name="Uchiyama I."/>
            <person name="Ito T."/>
            <person name="Fujiyama A."/>
            <person name="Inagaki F."/>
            <person name="Takami H."/>
        </authorList>
    </citation>
    <scope>NUCLEOTIDE SEQUENCE</scope>
    <source>
        <strain evidence="1">Expedition CK06-06</strain>
    </source>
</reference>
<name>X1AE38_9ZZZZ</name>
<dbReference type="InterPro" id="IPR043129">
    <property type="entry name" value="ATPase_NBD"/>
</dbReference>
<evidence type="ECO:0000313" key="1">
    <source>
        <dbReference type="EMBL" id="GAG68092.1"/>
    </source>
</evidence>
<sequence length="399" mass="43777">MVYRKESKNISLKEINKKNILKIVIEMSPVSRIDISKQLKISRPTTSAYIGDLIKDGLIEEVGKGDSTPSGGKKAVLLQFNSKAGYILGVMIGVKTIRIVLTDLGSNIMEITKIPTEEWLGPDAVIDKLIKNLEKIVRISKVNKEEIIGIGVGATGLVDSKIGLVIFSPNLDGWNNIKLKEIIEEKTGISTFIENECRVQAIAEKKYGLAKDVKNFVCVETGIGIGTGVFIDNKLMVGDKGMAGEVGHIITNLAGNRICHCGNTGCLETLCSVNSLMEDIMADIKKSERFSDYGSSRLKTEDLYRLYEQGDEIVTRNVEKNAEYMGIGISNTIKMFSPELIIIHGEIIKFGKNYLNKVKESVSKNTFPKVKDNYNIQFSKLGENVGLIGATSPAIPLSP</sequence>
<dbReference type="Pfam" id="PF00480">
    <property type="entry name" value="ROK"/>
    <property type="match status" value="1"/>
</dbReference>
<gene>
    <name evidence="1" type="ORF">S01H4_01279</name>
</gene>
<dbReference type="Gene3D" id="1.10.10.10">
    <property type="entry name" value="Winged helix-like DNA-binding domain superfamily/Winged helix DNA-binding domain"/>
    <property type="match status" value="1"/>
</dbReference>
<organism evidence="1">
    <name type="scientific">marine sediment metagenome</name>
    <dbReference type="NCBI Taxonomy" id="412755"/>
    <lineage>
        <taxon>unclassified sequences</taxon>
        <taxon>metagenomes</taxon>
        <taxon>ecological metagenomes</taxon>
    </lineage>
</organism>
<protein>
    <recommendedName>
        <fullName evidence="2">HTH marR-type domain-containing protein</fullName>
    </recommendedName>
</protein>
<dbReference type="SUPFAM" id="SSF53067">
    <property type="entry name" value="Actin-like ATPase domain"/>
    <property type="match status" value="1"/>
</dbReference>
<dbReference type="EMBL" id="BART01000225">
    <property type="protein sequence ID" value="GAG68092.1"/>
    <property type="molecule type" value="Genomic_DNA"/>
</dbReference>
<dbReference type="InterPro" id="IPR036388">
    <property type="entry name" value="WH-like_DNA-bd_sf"/>
</dbReference>
<dbReference type="SUPFAM" id="SSF46785">
    <property type="entry name" value="Winged helix' DNA-binding domain"/>
    <property type="match status" value="1"/>
</dbReference>
<proteinExistence type="predicted"/>
<dbReference type="AlphaFoldDB" id="X1AE38"/>
<feature type="non-terminal residue" evidence="1">
    <location>
        <position position="399"/>
    </location>
</feature>
<dbReference type="Gene3D" id="3.30.420.40">
    <property type="match status" value="2"/>
</dbReference>
<dbReference type="InterPro" id="IPR000600">
    <property type="entry name" value="ROK"/>
</dbReference>
<dbReference type="PANTHER" id="PTHR18964">
    <property type="entry name" value="ROK (REPRESSOR, ORF, KINASE) FAMILY"/>
    <property type="match status" value="1"/>
</dbReference>
<dbReference type="InterPro" id="IPR036390">
    <property type="entry name" value="WH_DNA-bd_sf"/>
</dbReference>
<accession>X1AE38</accession>
<dbReference type="PANTHER" id="PTHR18964:SF149">
    <property type="entry name" value="BIFUNCTIONAL UDP-N-ACETYLGLUCOSAMINE 2-EPIMERASE_N-ACETYLMANNOSAMINE KINASE"/>
    <property type="match status" value="1"/>
</dbReference>